<evidence type="ECO:0000313" key="10">
    <source>
        <dbReference type="EMBL" id="EEN48365.1"/>
    </source>
</evidence>
<dbReference type="PANTHER" id="PTHR12137:SF33">
    <property type="entry name" value="CARBOHYDRATE SULFOTRANSFERASE 14"/>
    <property type="match status" value="1"/>
</dbReference>
<dbReference type="AlphaFoldDB" id="C3ZGI4"/>
<evidence type="ECO:0000256" key="1">
    <source>
        <dbReference type="ARBA" id="ARBA00004323"/>
    </source>
</evidence>
<dbReference type="PANTHER" id="PTHR12137">
    <property type="entry name" value="CARBOHYDRATE SULFOTRANSFERASE"/>
    <property type="match status" value="1"/>
</dbReference>
<dbReference type="InterPro" id="IPR018011">
    <property type="entry name" value="Carb_sulfotrans_8-10"/>
</dbReference>
<keyword evidence="9" id="KW-0735">Signal-anchor</keyword>
<keyword evidence="3 9" id="KW-0808">Transferase</keyword>
<sequence>MYQLENGRGTNKVLNRTPGLYLKRLSDYSNEEASLRLRTYTKFITARDPIQRLESAWIEKFLKGPQRDEYTEKYQSMIETVPHLNLKNKSPGDKVGNSSLQQIPFLAFMKAVARQQKRWYNSHWEPAYIRCSPCQVDWDYILHTDTLAQDYHHMFQKLGMSDMEDIFPPVRPRKAGANFQERFEDIPIGLLWRLKKMYKPDYEMFGFSQENELKKILHIEANNR</sequence>
<evidence type="ECO:0000256" key="3">
    <source>
        <dbReference type="ARBA" id="ARBA00022679"/>
    </source>
</evidence>
<protein>
    <recommendedName>
        <fullName evidence="9">Carbohydrate sulfotransferase</fullName>
        <ecNumber evidence="9">2.8.2.-</ecNumber>
    </recommendedName>
</protein>
<comment type="similarity">
    <text evidence="2 9">Belongs to the sulfotransferase 2 family.</text>
</comment>
<dbReference type="eggNOG" id="KOG4651">
    <property type="taxonomic scope" value="Eukaryota"/>
</dbReference>
<reference evidence="10" key="1">
    <citation type="journal article" date="2008" name="Nature">
        <title>The amphioxus genome and the evolution of the chordate karyotype.</title>
        <authorList>
            <consortium name="US DOE Joint Genome Institute (JGI-PGF)"/>
            <person name="Putnam N.H."/>
            <person name="Butts T."/>
            <person name="Ferrier D.E.K."/>
            <person name="Furlong R.F."/>
            <person name="Hellsten U."/>
            <person name="Kawashima T."/>
            <person name="Robinson-Rechavi M."/>
            <person name="Shoguchi E."/>
            <person name="Terry A."/>
            <person name="Yu J.-K."/>
            <person name="Benito-Gutierrez E.L."/>
            <person name="Dubchak I."/>
            <person name="Garcia-Fernandez J."/>
            <person name="Gibson-Brown J.J."/>
            <person name="Grigoriev I.V."/>
            <person name="Horton A.C."/>
            <person name="de Jong P.J."/>
            <person name="Jurka J."/>
            <person name="Kapitonov V.V."/>
            <person name="Kohara Y."/>
            <person name="Kuroki Y."/>
            <person name="Lindquist E."/>
            <person name="Lucas S."/>
            <person name="Osoegawa K."/>
            <person name="Pennacchio L.A."/>
            <person name="Salamov A.A."/>
            <person name="Satou Y."/>
            <person name="Sauka-Spengler T."/>
            <person name="Schmutz J."/>
            <person name="Shin-I T."/>
            <person name="Toyoda A."/>
            <person name="Bronner-Fraser M."/>
            <person name="Fujiyama A."/>
            <person name="Holland L.Z."/>
            <person name="Holland P.W.H."/>
            <person name="Satoh N."/>
            <person name="Rokhsar D.S."/>
        </authorList>
    </citation>
    <scope>NUCLEOTIDE SEQUENCE [LARGE SCALE GENOMIC DNA]</scope>
    <source>
        <strain evidence="10">S238N-H82</strain>
        <tissue evidence="10">Testes</tissue>
    </source>
</reference>
<keyword evidence="6 9" id="KW-0333">Golgi apparatus</keyword>
<keyword evidence="8 9" id="KW-0325">Glycoprotein</keyword>
<name>C3ZGI4_BRAFL</name>
<evidence type="ECO:0000256" key="2">
    <source>
        <dbReference type="ARBA" id="ARBA00006339"/>
    </source>
</evidence>
<keyword evidence="4" id="KW-0812">Transmembrane</keyword>
<dbReference type="InParanoid" id="C3ZGI4"/>
<dbReference type="Pfam" id="PF03567">
    <property type="entry name" value="Sulfotransfer_2"/>
    <property type="match status" value="1"/>
</dbReference>
<proteinExistence type="inferred from homology"/>
<evidence type="ECO:0000256" key="7">
    <source>
        <dbReference type="ARBA" id="ARBA00023136"/>
    </source>
</evidence>
<keyword evidence="7" id="KW-0472">Membrane</keyword>
<dbReference type="GO" id="GO:0016051">
    <property type="term" value="P:carbohydrate biosynthetic process"/>
    <property type="evidence" value="ECO:0007669"/>
    <property type="project" value="InterPro"/>
</dbReference>
<evidence type="ECO:0000256" key="8">
    <source>
        <dbReference type="ARBA" id="ARBA00023180"/>
    </source>
</evidence>
<accession>C3ZGI4</accession>
<gene>
    <name evidence="10" type="ORF">BRAFLDRAFT_101240</name>
</gene>
<evidence type="ECO:0000256" key="6">
    <source>
        <dbReference type="ARBA" id="ARBA00023034"/>
    </source>
</evidence>
<dbReference type="EC" id="2.8.2.-" evidence="9"/>
<evidence type="ECO:0000256" key="5">
    <source>
        <dbReference type="ARBA" id="ARBA00022989"/>
    </source>
</evidence>
<evidence type="ECO:0000256" key="9">
    <source>
        <dbReference type="RuleBase" id="RU364020"/>
    </source>
</evidence>
<keyword evidence="9" id="KW-0119">Carbohydrate metabolism</keyword>
<organism>
    <name type="scientific">Branchiostoma floridae</name>
    <name type="common">Florida lancelet</name>
    <name type="synonym">Amphioxus</name>
    <dbReference type="NCBI Taxonomy" id="7739"/>
    <lineage>
        <taxon>Eukaryota</taxon>
        <taxon>Metazoa</taxon>
        <taxon>Chordata</taxon>
        <taxon>Cephalochordata</taxon>
        <taxon>Leptocardii</taxon>
        <taxon>Amphioxiformes</taxon>
        <taxon>Branchiostomatidae</taxon>
        <taxon>Branchiostoma</taxon>
    </lineage>
</organism>
<evidence type="ECO:0000256" key="4">
    <source>
        <dbReference type="ARBA" id="ARBA00022692"/>
    </source>
</evidence>
<dbReference type="GO" id="GO:0008146">
    <property type="term" value="F:sulfotransferase activity"/>
    <property type="evidence" value="ECO:0007669"/>
    <property type="project" value="InterPro"/>
</dbReference>
<keyword evidence="5" id="KW-1133">Transmembrane helix</keyword>
<dbReference type="InterPro" id="IPR005331">
    <property type="entry name" value="Sulfotransferase"/>
</dbReference>
<dbReference type="EMBL" id="GG666618">
    <property type="protein sequence ID" value="EEN48365.1"/>
    <property type="molecule type" value="Genomic_DNA"/>
</dbReference>
<comment type="subcellular location">
    <subcellularLocation>
        <location evidence="1 9">Golgi apparatus membrane</location>
        <topology evidence="1 9">Single-pass type II membrane protein</topology>
    </subcellularLocation>
</comment>
<dbReference type="GO" id="GO:0000139">
    <property type="term" value="C:Golgi membrane"/>
    <property type="evidence" value="ECO:0007669"/>
    <property type="project" value="UniProtKB-SubCell"/>
</dbReference>